<gene>
    <name evidence="4" type="ORF">MSTE_01959</name>
</gene>
<reference evidence="5" key="1">
    <citation type="journal article" date="2017" name="Genome Announc.">
        <title>Complete Genome Sequence of Mycobacterium stephanolepidis.</title>
        <authorList>
            <person name="Fukano H."/>
            <person name="Yoshida M."/>
            <person name="Katayama Y."/>
            <person name="Omatsu T."/>
            <person name="Mizutani T."/>
            <person name="Kurata O."/>
            <person name="Wada S."/>
            <person name="Hoshino Y."/>
        </authorList>
    </citation>
    <scope>NUCLEOTIDE SEQUENCE [LARGE SCALE GENOMIC DNA]</scope>
    <source>
        <strain evidence="5">NJB0901</strain>
    </source>
</reference>
<dbReference type="InterPro" id="IPR050109">
    <property type="entry name" value="HTH-type_TetR-like_transc_reg"/>
</dbReference>
<dbReference type="GO" id="GO:0000976">
    <property type="term" value="F:transcription cis-regulatory region binding"/>
    <property type="evidence" value="ECO:0007669"/>
    <property type="project" value="TreeGrafter"/>
</dbReference>
<dbReference type="InterPro" id="IPR036271">
    <property type="entry name" value="Tet_transcr_reg_TetR-rel_C_sf"/>
</dbReference>
<dbReference type="PROSITE" id="PS01081">
    <property type="entry name" value="HTH_TETR_1"/>
    <property type="match status" value="1"/>
</dbReference>
<accession>A0A1Z4EWD6</accession>
<dbReference type="SUPFAM" id="SSF48498">
    <property type="entry name" value="Tetracyclin repressor-like, C-terminal domain"/>
    <property type="match status" value="1"/>
</dbReference>
<sequence length="389" mass="42694">MDDRRSAAGTPARGTRPRNRRQLILDAATSLFAERGYNDVAMGDVAEAVAIGPSALYRHFRGKQDLLTAVITQAIGQVEATVAKTDSSLPAALATVAVTQRDVGVLWRRESRHLTAHDYDAVRKLTRRFGDRVAKRIRDFRPELSPAESQILASCAISVSNSIAFHTLTLPEPAFTKLITELVKVPLQARVDFSDVRSPSSPGATHSRREGILAAAAALFADRGYAGVSVDDIGAAVGIAGPSVYNHFAAKADILSAIIFRGNEWLWMNFNQAAATASEPADVLRAVICSYRDFAFDNPHIVRILLSEMAQLPTDDRKRSSHAQHAYIDEWVHIVRQLRPDWPIAEARIRVQACQIMINDFVVTQRLRNQPGVSMVLSDIGFALLGLHD</sequence>
<dbReference type="GO" id="GO:0003700">
    <property type="term" value="F:DNA-binding transcription factor activity"/>
    <property type="evidence" value="ECO:0007669"/>
    <property type="project" value="TreeGrafter"/>
</dbReference>
<dbReference type="PRINTS" id="PR00455">
    <property type="entry name" value="HTHTETR"/>
</dbReference>
<feature type="DNA-binding region" description="H-T-H motif" evidence="2">
    <location>
        <begin position="41"/>
        <end position="60"/>
    </location>
</feature>
<protein>
    <submittedName>
        <fullName evidence="4">TetR family transcriptional regulator</fullName>
    </submittedName>
</protein>
<keyword evidence="1 2" id="KW-0238">DNA-binding</keyword>
<feature type="DNA-binding region" description="H-T-H motif" evidence="2">
    <location>
        <begin position="229"/>
        <end position="248"/>
    </location>
</feature>
<dbReference type="InterPro" id="IPR023772">
    <property type="entry name" value="DNA-bd_HTH_TetR-type_CS"/>
</dbReference>
<dbReference type="AlphaFoldDB" id="A0A1Z4EWD6"/>
<proteinExistence type="predicted"/>
<feature type="domain" description="HTH tetR-type" evidence="3">
    <location>
        <begin position="18"/>
        <end position="78"/>
    </location>
</feature>
<dbReference type="SUPFAM" id="SSF46689">
    <property type="entry name" value="Homeodomain-like"/>
    <property type="match status" value="2"/>
</dbReference>
<dbReference type="Proteomes" id="UP000217954">
    <property type="component" value="Chromosome"/>
</dbReference>
<dbReference type="KEGG" id="mste:MSTE_01959"/>
<dbReference type="PANTHER" id="PTHR30055:SF237">
    <property type="entry name" value="TRANSCRIPTIONAL REPRESSOR MCE3R"/>
    <property type="match status" value="1"/>
</dbReference>
<evidence type="ECO:0000313" key="4">
    <source>
        <dbReference type="EMBL" id="BAX97275.1"/>
    </source>
</evidence>
<name>A0A1Z4EWD6_9MYCO</name>
<dbReference type="EMBL" id="AP018165">
    <property type="protein sequence ID" value="BAX97275.1"/>
    <property type="molecule type" value="Genomic_DNA"/>
</dbReference>
<feature type="domain" description="HTH tetR-type" evidence="3">
    <location>
        <begin position="206"/>
        <end position="266"/>
    </location>
</feature>
<dbReference type="Gene3D" id="1.10.10.60">
    <property type="entry name" value="Homeodomain-like"/>
    <property type="match status" value="2"/>
</dbReference>
<dbReference type="PANTHER" id="PTHR30055">
    <property type="entry name" value="HTH-TYPE TRANSCRIPTIONAL REGULATOR RUTR"/>
    <property type="match status" value="1"/>
</dbReference>
<dbReference type="InterPro" id="IPR009057">
    <property type="entry name" value="Homeodomain-like_sf"/>
</dbReference>
<dbReference type="InterPro" id="IPR001647">
    <property type="entry name" value="HTH_TetR"/>
</dbReference>
<keyword evidence="5" id="KW-1185">Reference proteome</keyword>
<evidence type="ECO:0000256" key="2">
    <source>
        <dbReference type="PROSITE-ProRule" id="PRU00335"/>
    </source>
</evidence>
<dbReference type="Pfam" id="PF00440">
    <property type="entry name" value="TetR_N"/>
    <property type="match status" value="2"/>
</dbReference>
<dbReference type="RefSeq" id="WP_269458236.1">
    <property type="nucleotide sequence ID" value="NZ_AP018165.1"/>
</dbReference>
<evidence type="ECO:0000259" key="3">
    <source>
        <dbReference type="PROSITE" id="PS50977"/>
    </source>
</evidence>
<organism evidence="4 5">
    <name type="scientific">[Mycobacterium] stephanolepidis</name>
    <dbReference type="NCBI Taxonomy" id="1520670"/>
    <lineage>
        <taxon>Bacteria</taxon>
        <taxon>Bacillati</taxon>
        <taxon>Actinomycetota</taxon>
        <taxon>Actinomycetes</taxon>
        <taxon>Mycobacteriales</taxon>
        <taxon>Mycobacteriaceae</taxon>
        <taxon>Mycobacteroides</taxon>
    </lineage>
</organism>
<dbReference type="Gene3D" id="1.10.357.10">
    <property type="entry name" value="Tetracycline Repressor, domain 2"/>
    <property type="match status" value="2"/>
</dbReference>
<evidence type="ECO:0000313" key="5">
    <source>
        <dbReference type="Proteomes" id="UP000217954"/>
    </source>
</evidence>
<evidence type="ECO:0000256" key="1">
    <source>
        <dbReference type="ARBA" id="ARBA00023125"/>
    </source>
</evidence>
<reference evidence="4 5" key="2">
    <citation type="journal article" date="2017" name="Int. J. Syst. Evol. Microbiol.">
        <title>Mycobacterium stephanolepidis sp. nov., a rapidly growing species related to Mycobacterium chelonae, isolated from marine teleost fish, Stephanolepis cirrhifer.</title>
        <authorList>
            <person name="Fukano H."/>
            <person name="Wada S."/>
            <person name="Kurata O."/>
            <person name="Katayama K."/>
            <person name="Fujiwara N."/>
            <person name="Hoshino Y."/>
        </authorList>
    </citation>
    <scope>NUCLEOTIDE SEQUENCE [LARGE SCALE GENOMIC DNA]</scope>
    <source>
        <strain evidence="4 5">NJB0901</strain>
    </source>
</reference>
<dbReference type="PROSITE" id="PS50977">
    <property type="entry name" value="HTH_TETR_2"/>
    <property type="match status" value="2"/>
</dbReference>